<feature type="region of interest" description="Disordered" evidence="7">
    <location>
        <begin position="1"/>
        <end position="49"/>
    </location>
</feature>
<evidence type="ECO:0000313" key="11">
    <source>
        <dbReference type="Proteomes" id="UP001592531"/>
    </source>
</evidence>
<evidence type="ECO:0000313" key="10">
    <source>
        <dbReference type="EMBL" id="MFC1421444.1"/>
    </source>
</evidence>
<evidence type="ECO:0000256" key="8">
    <source>
        <dbReference type="SAM" id="Phobius"/>
    </source>
</evidence>
<evidence type="ECO:0000256" key="1">
    <source>
        <dbReference type="ARBA" id="ARBA00004236"/>
    </source>
</evidence>
<evidence type="ECO:0000259" key="9">
    <source>
        <dbReference type="Pfam" id="PF11203"/>
    </source>
</evidence>
<keyword evidence="11" id="KW-1185">Reference proteome</keyword>
<evidence type="ECO:0000256" key="5">
    <source>
        <dbReference type="ARBA" id="ARBA00022989"/>
    </source>
</evidence>
<evidence type="ECO:0000256" key="2">
    <source>
        <dbReference type="ARBA" id="ARBA00007759"/>
    </source>
</evidence>
<feature type="region of interest" description="Disordered" evidence="7">
    <location>
        <begin position="325"/>
        <end position="344"/>
    </location>
</feature>
<dbReference type="Proteomes" id="UP001592531">
    <property type="component" value="Unassembled WGS sequence"/>
</dbReference>
<proteinExistence type="inferred from homology"/>
<evidence type="ECO:0000256" key="6">
    <source>
        <dbReference type="ARBA" id="ARBA00023136"/>
    </source>
</evidence>
<evidence type="ECO:0000256" key="7">
    <source>
        <dbReference type="SAM" id="MobiDB-lite"/>
    </source>
</evidence>
<dbReference type="Pfam" id="PF11203">
    <property type="entry name" value="EccE"/>
    <property type="match status" value="1"/>
</dbReference>
<dbReference type="InterPro" id="IPR021368">
    <property type="entry name" value="T7SS_EccE"/>
</dbReference>
<evidence type="ECO:0000256" key="3">
    <source>
        <dbReference type="ARBA" id="ARBA00022475"/>
    </source>
</evidence>
<evidence type="ECO:0000256" key="4">
    <source>
        <dbReference type="ARBA" id="ARBA00022692"/>
    </source>
</evidence>
<keyword evidence="3" id="KW-1003">Cell membrane</keyword>
<comment type="similarity">
    <text evidence="2">Belongs to the EccE family.</text>
</comment>
<reference evidence="10 11" key="1">
    <citation type="submission" date="2024-09" db="EMBL/GenBank/DDBJ databases">
        <authorList>
            <person name="Lee S.D."/>
        </authorList>
    </citation>
    <scope>NUCLEOTIDE SEQUENCE [LARGE SCALE GENOMIC DNA]</scope>
    <source>
        <strain evidence="10 11">N8-3</strain>
    </source>
</reference>
<comment type="caution">
    <text evidence="10">The sequence shown here is derived from an EMBL/GenBank/DDBJ whole genome shotgun (WGS) entry which is preliminary data.</text>
</comment>
<organism evidence="10 11">
    <name type="scientific">Streptacidiphilus cavernicola</name>
    <dbReference type="NCBI Taxonomy" id="3342716"/>
    <lineage>
        <taxon>Bacteria</taxon>
        <taxon>Bacillati</taxon>
        <taxon>Actinomycetota</taxon>
        <taxon>Actinomycetes</taxon>
        <taxon>Kitasatosporales</taxon>
        <taxon>Streptomycetaceae</taxon>
        <taxon>Streptacidiphilus</taxon>
    </lineage>
</organism>
<keyword evidence="5 8" id="KW-1133">Transmembrane helix</keyword>
<dbReference type="NCBIfam" id="TIGR03923">
    <property type="entry name" value="T7SS_EccE"/>
    <property type="match status" value="1"/>
</dbReference>
<dbReference type="InterPro" id="IPR050051">
    <property type="entry name" value="EccE_dom"/>
</dbReference>
<sequence length="465" mass="48646">MPSQTVPPRAHHRDGPSPARGSRRGAADRAPVADAGPVPSGPVQPSLRPRPGLLGPLRLPQLVLVETAAALVVIGLATNSLVLAPCGAVAVLLVLLALIRRNGLSVPQLLRARSALKARQRRIAMTPPDPETDPAMAPALECDPALRTVPHTVEFEGGATTSRRDRREIGMIGDGTFLSAVILVEAQDEPLRPVRGTLGLTLDLLADGLQVDDVTVDAIQVVQYSQTSPAPHLPEQALAARGYRELPFGAGTPGLRLTWVAVRLDPERCRSAVAARGGGEAGARKALQRATDQLASRMIGAGLRATVLDQAGVVAAVSTATCGNPLRTGGPGGGGERHRRTAETARSWRCDDRWNTSYWVGNWPRLAVGAGRERGNSGIESGELVNLLTGTPALGSTFSLTVRQASAGAVAVTGQVRVTARGESELSQVARQLETRARSAGVGLVRLDHEQIPGVLATLPLGGTR</sequence>
<accession>A0ABV6W618</accession>
<keyword evidence="6 8" id="KW-0472">Membrane</keyword>
<gene>
    <name evidence="10" type="primary">eccE</name>
    <name evidence="10" type="ORF">ACEZDE_33095</name>
</gene>
<keyword evidence="4 8" id="KW-0812">Transmembrane</keyword>
<feature type="domain" description="Type VII secretion system protein EccE" evidence="9">
    <location>
        <begin position="253"/>
        <end position="360"/>
    </location>
</feature>
<comment type="subcellular location">
    <subcellularLocation>
        <location evidence="1">Cell membrane</location>
    </subcellularLocation>
</comment>
<dbReference type="EMBL" id="JBHFAB010000041">
    <property type="protein sequence ID" value="MFC1421444.1"/>
    <property type="molecule type" value="Genomic_DNA"/>
</dbReference>
<dbReference type="RefSeq" id="WP_380544683.1">
    <property type="nucleotide sequence ID" value="NZ_JBHFAB010000041.1"/>
</dbReference>
<name>A0ABV6W618_9ACTN</name>
<protein>
    <submittedName>
        <fullName evidence="10">Type VII secretion protein EccE</fullName>
    </submittedName>
</protein>
<feature type="transmembrane region" description="Helical" evidence="8">
    <location>
        <begin position="82"/>
        <end position="99"/>
    </location>
</feature>